<feature type="region of interest" description="Disordered" evidence="1">
    <location>
        <begin position="318"/>
        <end position="369"/>
    </location>
</feature>
<feature type="region of interest" description="Disordered" evidence="1">
    <location>
        <begin position="443"/>
        <end position="510"/>
    </location>
</feature>
<feature type="domain" description="GLTSCR protein conserved" evidence="2">
    <location>
        <begin position="104"/>
        <end position="204"/>
    </location>
</feature>
<dbReference type="OrthoDB" id="2556847at2759"/>
<dbReference type="STRING" id="879819.A0A0J1B7S5"/>
<keyword evidence="4" id="KW-1185">Reference proteome</keyword>
<dbReference type="InterPro" id="IPR015671">
    <property type="entry name" value="GSCR1_dom"/>
</dbReference>
<sequence length="510" mass="53188">MDGDASTAVSPSPSQSTPLPHFAASTPGPSAPHTPHGPPSPVKDVKPELDRQPEPSHGAGCHVSVEAGPSLRRKRKIEATRYTPAEAAEIEARAAAIDYAVALDQHDTLYADQTRFAGFEDVVDRLLPWHVWQVPEEELVLPSEERAKEQLTSASGQVANLIDLRRRFAKVRRREGTHPSDLPSLIYMLRESTADVRDELAAVQASLRVAKGKHEVQLAEERRVREAAAHKERMRLDDIERQRRAQFLAQAQALARQQAAHHVAQGQALPLAPTLASPAAAPNSVSPAALPRPPVPVTGSASFTPAFPIASSSTPAVFDAPGTPAADSGSGIAAAVRGRPRGRPRGSGRGGTRPPTTTHIKAPAAKKTTSPVQITVAMSLIPAFVSAALLILPNPQNLKAPATIIRTSDDKKNVTLSIDLGTCTQPQLQTLARLLNVQAKLPGANASGSSTPNGTSAPASPARTSSSTAAQSAGTSAPTTHSMASSAAPSAVASASASPAPAPPTTQSSK</sequence>
<dbReference type="RefSeq" id="XP_018280305.1">
    <property type="nucleotide sequence ID" value="XM_018422616.1"/>
</dbReference>
<feature type="compositionally biased region" description="Low complexity" evidence="1">
    <location>
        <begin position="455"/>
        <end position="510"/>
    </location>
</feature>
<feature type="compositionally biased region" description="Pro residues" evidence="1">
    <location>
        <begin position="29"/>
        <end position="41"/>
    </location>
</feature>
<feature type="compositionally biased region" description="Polar residues" evidence="1">
    <location>
        <begin position="7"/>
        <end position="18"/>
    </location>
</feature>
<evidence type="ECO:0000313" key="4">
    <source>
        <dbReference type="Proteomes" id="UP000053611"/>
    </source>
</evidence>
<protein>
    <recommendedName>
        <fullName evidence="2">GLTSCR protein conserved domain-containing protein</fullName>
    </recommendedName>
</protein>
<dbReference type="Proteomes" id="UP000053611">
    <property type="component" value="Unassembled WGS sequence"/>
</dbReference>
<dbReference type="AlphaFoldDB" id="A0A0J1B7S5"/>
<evidence type="ECO:0000256" key="1">
    <source>
        <dbReference type="SAM" id="MobiDB-lite"/>
    </source>
</evidence>
<accession>A0A0J1B7S5</accession>
<dbReference type="Pfam" id="PF15249">
    <property type="entry name" value="GLTSCR1"/>
    <property type="match status" value="1"/>
</dbReference>
<feature type="region of interest" description="Disordered" evidence="1">
    <location>
        <begin position="1"/>
        <end position="64"/>
    </location>
</feature>
<gene>
    <name evidence="3" type="ORF">CC85DRAFT_284101</name>
</gene>
<evidence type="ECO:0000313" key="3">
    <source>
        <dbReference type="EMBL" id="KLT43814.1"/>
    </source>
</evidence>
<name>A0A0J1B7S5_9TREE</name>
<organism evidence="3 4">
    <name type="scientific">Cutaneotrichosporon oleaginosum</name>
    <dbReference type="NCBI Taxonomy" id="879819"/>
    <lineage>
        <taxon>Eukaryota</taxon>
        <taxon>Fungi</taxon>
        <taxon>Dikarya</taxon>
        <taxon>Basidiomycota</taxon>
        <taxon>Agaricomycotina</taxon>
        <taxon>Tremellomycetes</taxon>
        <taxon>Trichosporonales</taxon>
        <taxon>Trichosporonaceae</taxon>
        <taxon>Cutaneotrichosporon</taxon>
    </lineage>
</organism>
<dbReference type="EMBL" id="KQ087191">
    <property type="protein sequence ID" value="KLT43814.1"/>
    <property type="molecule type" value="Genomic_DNA"/>
</dbReference>
<feature type="compositionally biased region" description="Basic and acidic residues" evidence="1">
    <location>
        <begin position="43"/>
        <end position="54"/>
    </location>
</feature>
<dbReference type="GeneID" id="28983219"/>
<reference evidence="3 4" key="1">
    <citation type="submission" date="2015-03" db="EMBL/GenBank/DDBJ databases">
        <title>Genomics and transcriptomics of the oil-accumulating basidiomycete yeast T. oleaginosus allow insights into substrate utilization and the diverse evolutionary trajectories of mating systems in fungi.</title>
        <authorList>
            <consortium name="DOE Joint Genome Institute"/>
            <person name="Kourist R."/>
            <person name="Kracht O."/>
            <person name="Bracharz F."/>
            <person name="Lipzen A."/>
            <person name="Nolan M."/>
            <person name="Ohm R."/>
            <person name="Grigoriev I."/>
            <person name="Sun S."/>
            <person name="Heitman J."/>
            <person name="Bruck T."/>
            <person name="Nowrousian M."/>
        </authorList>
    </citation>
    <scope>NUCLEOTIDE SEQUENCE [LARGE SCALE GENOMIC DNA]</scope>
    <source>
        <strain evidence="3 4">IBC0246</strain>
    </source>
</reference>
<evidence type="ECO:0000259" key="2">
    <source>
        <dbReference type="Pfam" id="PF15249"/>
    </source>
</evidence>
<proteinExistence type="predicted"/>